<name>M1JHX0_ENCCN</name>
<keyword evidence="1" id="KW-1133">Transmembrane helix</keyword>
<dbReference type="VEuPathDB" id="MicrosporidiaDB:AEWQ_111890"/>
<evidence type="ECO:0000313" key="2">
    <source>
        <dbReference type="EMBL" id="AGE94964.1"/>
    </source>
</evidence>
<accession>M1JHX0</accession>
<gene>
    <name evidence="2" type="ORF">ECU11_1890</name>
</gene>
<proteinExistence type="predicted"/>
<sequence>MQRKIRVGVVNGTLITAIVMLGAVIIYLSGYYKLIFLFSDDVGNAILMNKEDIERNIYGDGMKIKIPSRRMCGEMWRDFQNMRTDAIIIISQGEYVRIFNIISKEVREYKHDEYIKHINGMGGYLLFLNALKYDIRNFLRNTLENDERDVIEDSPIIYGCLILPNTDGGLKFMSKSKIMDVNCTWNDVIDYVYPEEESVSIK</sequence>
<keyword evidence="1" id="KW-0812">Transmembrane</keyword>
<feature type="transmembrane region" description="Helical" evidence="1">
    <location>
        <begin position="12"/>
        <end position="32"/>
    </location>
</feature>
<dbReference type="VEuPathDB" id="MicrosporidiaDB:AEWD_111890"/>
<dbReference type="VEuPathDB" id="MicrosporidiaDB:M970_111890"/>
<dbReference type="AlphaFoldDB" id="M1JHX0"/>
<dbReference type="VEuPathDB" id="MicrosporidiaDB:AEWR_111890"/>
<keyword evidence="1" id="KW-0472">Membrane</keyword>
<protein>
    <submittedName>
        <fullName evidence="2">Uncharacterized protein</fullName>
    </submittedName>
</protein>
<evidence type="ECO:0000256" key="1">
    <source>
        <dbReference type="SAM" id="Phobius"/>
    </source>
</evidence>
<dbReference type="VEuPathDB" id="MicrosporidiaDB:ECU11_1890"/>
<organism evidence="2">
    <name type="scientific">Encephalitozoon cuniculi</name>
    <name type="common">Microsporidian parasite</name>
    <dbReference type="NCBI Taxonomy" id="6035"/>
    <lineage>
        <taxon>Eukaryota</taxon>
        <taxon>Fungi</taxon>
        <taxon>Fungi incertae sedis</taxon>
        <taxon>Microsporidia</taxon>
        <taxon>Unikaryonidae</taxon>
        <taxon>Encephalitozoon</taxon>
    </lineage>
</organism>
<reference evidence="2" key="1">
    <citation type="journal article" date="2013" name="Eukaryot. Cell">
        <title>Extremely Reduced Levels of Heterozygosity in the Vertebrate Pathogen Encephalitozoon cuniculi.</title>
        <authorList>
            <person name="Selman M."/>
            <person name="Sak B."/>
            <person name="Kvac M."/>
            <person name="Farinelli L."/>
            <person name="Weiss L.M."/>
            <person name="Corradi N."/>
        </authorList>
    </citation>
    <scope>NUCLEOTIDE SEQUENCE</scope>
</reference>
<dbReference type="EMBL" id="KC513604">
    <property type="protein sequence ID" value="AGE94964.1"/>
    <property type="molecule type" value="Genomic_DNA"/>
</dbReference>